<organism evidence="1">
    <name type="scientific">Thiolapillus brandeum</name>
    <dbReference type="NCBI Taxonomy" id="1076588"/>
    <lineage>
        <taxon>Bacteria</taxon>
        <taxon>Pseudomonadati</taxon>
        <taxon>Pseudomonadota</taxon>
        <taxon>Gammaproteobacteria</taxon>
        <taxon>Chromatiales</taxon>
        <taxon>Sedimenticolaceae</taxon>
        <taxon>Thiolapillus</taxon>
    </lineage>
</organism>
<reference evidence="1" key="1">
    <citation type="journal article" date="2020" name="mSystems">
        <title>Genome- and Community-Level Interaction Insights into Carbon Utilization and Element Cycling Functions of Hydrothermarchaeota in Hydrothermal Sediment.</title>
        <authorList>
            <person name="Zhou Z."/>
            <person name="Liu Y."/>
            <person name="Xu W."/>
            <person name="Pan J."/>
            <person name="Luo Z.H."/>
            <person name="Li M."/>
        </authorList>
    </citation>
    <scope>NUCLEOTIDE SEQUENCE [LARGE SCALE GENOMIC DNA]</scope>
    <source>
        <strain evidence="1">HyVt-458</strain>
    </source>
</reference>
<evidence type="ECO:0000313" key="1">
    <source>
        <dbReference type="EMBL" id="HEC06595.1"/>
    </source>
</evidence>
<proteinExistence type="predicted"/>
<dbReference type="Proteomes" id="UP000886339">
    <property type="component" value="Unassembled WGS sequence"/>
</dbReference>
<protein>
    <submittedName>
        <fullName evidence="1">Transcriptional regulator</fullName>
    </submittedName>
</protein>
<gene>
    <name evidence="1" type="ORF">ENJ12_07075</name>
</gene>
<accession>A0A831RXL8</accession>
<comment type="caution">
    <text evidence="1">The sequence shown here is derived from an EMBL/GenBank/DDBJ whole genome shotgun (WGS) entry which is preliminary data.</text>
</comment>
<dbReference type="AlphaFoldDB" id="A0A831RXL8"/>
<sequence length="103" mass="11494">MKIGVIDAPESPGWELQVTFTDDFKSAGLEDQGRIFQDYVQELVTNINALPEGDRNRDGMAIVYQLCSEMLPYIREGQVALEETMIVEIGQSQAVSITDFLHG</sequence>
<dbReference type="EMBL" id="DRLF01000248">
    <property type="protein sequence ID" value="HEC06595.1"/>
    <property type="molecule type" value="Genomic_DNA"/>
</dbReference>
<name>A0A831RXL8_9GAMM</name>